<feature type="region of interest" description="Disordered" evidence="1">
    <location>
        <begin position="1"/>
        <end position="93"/>
    </location>
</feature>
<reference evidence="3 4" key="1">
    <citation type="journal article" date="2009" name="Science">
        <title>Green evolution and dynamic adaptations revealed by genomes of the marine picoeukaryotes Micromonas.</title>
        <authorList>
            <person name="Worden A.Z."/>
            <person name="Lee J.H."/>
            <person name="Mock T."/>
            <person name="Rouze P."/>
            <person name="Simmons M.P."/>
            <person name="Aerts A.L."/>
            <person name="Allen A.E."/>
            <person name="Cuvelier M.L."/>
            <person name="Derelle E."/>
            <person name="Everett M.V."/>
            <person name="Foulon E."/>
            <person name="Grimwood J."/>
            <person name="Gundlach H."/>
            <person name="Henrissat B."/>
            <person name="Napoli C."/>
            <person name="McDonald S.M."/>
            <person name="Parker M.S."/>
            <person name="Rombauts S."/>
            <person name="Salamov A."/>
            <person name="Von Dassow P."/>
            <person name="Badger J.H."/>
            <person name="Coutinho P.M."/>
            <person name="Demir E."/>
            <person name="Dubchak I."/>
            <person name="Gentemann C."/>
            <person name="Eikrem W."/>
            <person name="Gready J.E."/>
            <person name="John U."/>
            <person name="Lanier W."/>
            <person name="Lindquist E.A."/>
            <person name="Lucas S."/>
            <person name="Mayer K.F."/>
            <person name="Moreau H."/>
            <person name="Not F."/>
            <person name="Otillar R."/>
            <person name="Panaud O."/>
            <person name="Pangilinan J."/>
            <person name="Paulsen I."/>
            <person name="Piegu B."/>
            <person name="Poliakov A."/>
            <person name="Robbens S."/>
            <person name="Schmutz J."/>
            <person name="Toulza E."/>
            <person name="Wyss T."/>
            <person name="Zelensky A."/>
            <person name="Zhou K."/>
            <person name="Armbrust E.V."/>
            <person name="Bhattacharya D."/>
            <person name="Goodenough U.W."/>
            <person name="Van de Peer Y."/>
            <person name="Grigoriev I.V."/>
        </authorList>
    </citation>
    <scope>NUCLEOTIDE SEQUENCE [LARGE SCALE GENOMIC DNA]</scope>
    <source>
        <strain evidence="4">RCC299 / NOUM17</strain>
    </source>
</reference>
<dbReference type="EMBL" id="CP001325">
    <property type="protein sequence ID" value="ACO62746.1"/>
    <property type="molecule type" value="Genomic_DNA"/>
</dbReference>
<dbReference type="AlphaFoldDB" id="C1E4M7"/>
<accession>C1E4M7</accession>
<dbReference type="GeneID" id="8243174"/>
<feature type="transmembrane region" description="Helical" evidence="2">
    <location>
        <begin position="102"/>
        <end position="122"/>
    </location>
</feature>
<keyword evidence="2" id="KW-1133">Transmembrane helix</keyword>
<keyword evidence="2" id="KW-0812">Transmembrane</keyword>
<sequence>MVTGPHPGPDELKQQRELDRRRDAASQSRLTGPFFVSTRPVGPGEGRVVAVRPPAPPRDPELGAAGAAAENDDDDDDRRRGPPGARPRATQIPPYEAPAVDAFAAVILCLLAVGIVAVACVLPYQGLRDADGDGHRWQVTLARWSIARDYPVISSLAGYAERAERGGGIEAYLPEADTTNEVFFSGLGPASAPDDIDDSDAPDLEDIDEGEVNVGIVAMGPSSWVVSAGPP</sequence>
<evidence type="ECO:0000313" key="4">
    <source>
        <dbReference type="Proteomes" id="UP000002009"/>
    </source>
</evidence>
<dbReference type="KEGG" id="mis:MICPUN_58093"/>
<keyword evidence="2" id="KW-0472">Membrane</keyword>
<evidence type="ECO:0000256" key="2">
    <source>
        <dbReference type="SAM" id="Phobius"/>
    </source>
</evidence>
<keyword evidence="4" id="KW-1185">Reference proteome</keyword>
<dbReference type="Proteomes" id="UP000002009">
    <property type="component" value="Chromosome 4"/>
</dbReference>
<dbReference type="RefSeq" id="XP_002501488.1">
    <property type="nucleotide sequence ID" value="XM_002501442.1"/>
</dbReference>
<name>C1E4M7_MICCC</name>
<proteinExistence type="predicted"/>
<evidence type="ECO:0000256" key="1">
    <source>
        <dbReference type="SAM" id="MobiDB-lite"/>
    </source>
</evidence>
<evidence type="ECO:0000313" key="3">
    <source>
        <dbReference type="EMBL" id="ACO62746.1"/>
    </source>
</evidence>
<organism evidence="3 4">
    <name type="scientific">Micromonas commoda (strain RCC299 / NOUM17 / CCMP2709)</name>
    <name type="common">Picoplanktonic green alga</name>
    <dbReference type="NCBI Taxonomy" id="296587"/>
    <lineage>
        <taxon>Eukaryota</taxon>
        <taxon>Viridiplantae</taxon>
        <taxon>Chlorophyta</taxon>
        <taxon>Mamiellophyceae</taxon>
        <taxon>Mamiellales</taxon>
        <taxon>Mamiellaceae</taxon>
        <taxon>Micromonas</taxon>
    </lineage>
</organism>
<gene>
    <name evidence="3" type="ORF">MICPUN_58093</name>
</gene>
<protein>
    <submittedName>
        <fullName evidence="3">Uncharacterized protein</fullName>
    </submittedName>
</protein>
<feature type="compositionally biased region" description="Basic and acidic residues" evidence="1">
    <location>
        <begin position="8"/>
        <end position="24"/>
    </location>
</feature>
<dbReference type="InParanoid" id="C1E4M7"/>